<evidence type="ECO:0000256" key="7">
    <source>
        <dbReference type="ARBA" id="ARBA00023180"/>
    </source>
</evidence>
<dbReference type="InterPro" id="IPR049452">
    <property type="entry name" value="Anoctamin_TM"/>
</dbReference>
<evidence type="ECO:0000256" key="1">
    <source>
        <dbReference type="ARBA" id="ARBA00004651"/>
    </source>
</evidence>
<feature type="transmembrane region" description="Helical" evidence="8">
    <location>
        <begin position="631"/>
        <end position="650"/>
    </location>
</feature>
<feature type="transmembrane region" description="Helical" evidence="8">
    <location>
        <begin position="784"/>
        <end position="804"/>
    </location>
</feature>
<evidence type="ECO:0000256" key="6">
    <source>
        <dbReference type="ARBA" id="ARBA00023136"/>
    </source>
</evidence>
<feature type="transmembrane region" description="Helical" evidence="8">
    <location>
        <begin position="1065"/>
        <end position="1095"/>
    </location>
</feature>
<dbReference type="GO" id="GO:0005254">
    <property type="term" value="F:chloride channel activity"/>
    <property type="evidence" value="ECO:0007669"/>
    <property type="project" value="TreeGrafter"/>
</dbReference>
<feature type="transmembrane region" description="Helical" evidence="8">
    <location>
        <begin position="1164"/>
        <end position="1185"/>
    </location>
</feature>
<feature type="non-terminal residue" evidence="12">
    <location>
        <position position="1"/>
    </location>
</feature>
<dbReference type="KEGG" id="ovi:T265_13598"/>
<evidence type="ECO:0000256" key="9">
    <source>
        <dbReference type="SAM" id="MobiDB-lite"/>
    </source>
</evidence>
<comment type="subcellular location">
    <subcellularLocation>
        <location evidence="1">Cell membrane</location>
        <topology evidence="1">Multi-pass membrane protein</topology>
    </subcellularLocation>
    <subcellularLocation>
        <location evidence="8">Membrane</location>
        <topology evidence="8">Multi-pass membrane protein</topology>
    </subcellularLocation>
</comment>
<keyword evidence="6 8" id="KW-0472">Membrane</keyword>
<feature type="transmembrane region" description="Helical" evidence="8">
    <location>
        <begin position="550"/>
        <end position="580"/>
    </location>
</feature>
<comment type="similarity">
    <text evidence="2 8">Belongs to the anoctamin family.</text>
</comment>
<keyword evidence="3" id="KW-1003">Cell membrane</keyword>
<evidence type="ECO:0000259" key="11">
    <source>
        <dbReference type="Pfam" id="PF16178"/>
    </source>
</evidence>
<keyword evidence="7" id="KW-0325">Glycoprotein</keyword>
<evidence type="ECO:0000313" key="12">
    <source>
        <dbReference type="EMBL" id="KER28397.1"/>
    </source>
</evidence>
<evidence type="ECO:0000256" key="5">
    <source>
        <dbReference type="ARBA" id="ARBA00022989"/>
    </source>
</evidence>
<dbReference type="InterPro" id="IPR007632">
    <property type="entry name" value="Anoctamin"/>
</dbReference>
<dbReference type="PANTHER" id="PTHR12308">
    <property type="entry name" value="ANOCTAMIN"/>
    <property type="match status" value="1"/>
</dbReference>
<evidence type="ECO:0000256" key="8">
    <source>
        <dbReference type="RuleBase" id="RU280814"/>
    </source>
</evidence>
<keyword evidence="4 8" id="KW-0812">Transmembrane</keyword>
<sequence>VHEKTYRAPILIEIGRNGYVVGISFHNEWPSVPQSLILGRSDECRRPHSYTSHTRLISALCGSPGFRFAVNQSLSLFKQLTWSKPILVSELLALIHQMYFNVAESTEHSWMSPYTSKNRDLYFTDGKRSIDYVLVYSRTKTTEVHAAKRTAFLKGLARELVEIEVEDCCGQILGKTDVGSSPPTEPIISASIQPTLAAIPVCPEPNPQQKRTRKESTRGQPSSMDRYRFRAEHEESALLDLSDLVFVKLHAPWKTMERYAEMFNFRKPLKMQDPENVKMHPKPSCSDCCEFDKSVLKPLRNTFTWPFQKQRLYLFDIPENQNEFFTAVERAMVLDYILRRTPCVFEDNPELGKQTCCDVVHPPQLDEATSSNNSPGFNGRRRPAELDVGITKMLSDGVFSAAYPLHEHTAAIENYTRLLDTVAPTEQVAQKLVGHIIPKTLLHHTYSPISFVWLFCTGDRSQFGLLKRTLTHCGIAEPHLTITAGLRPRLIGKLIPCRVFSPFPCELSKSGESFNCVNNRILLKRYWASYKSFGRPQPFDYIRHYFGEAIAFYFAWLGFYTLCLVPVAILGVLIFLFGLIGMFNDPIVKDVCEYGSSIIMCPLCDHVRCQFWRLNSSCLRSKLTRLVDNEGTVLFGVIMALWAILFLELWKRRQVSLAYQWSVYSLEPVDQPPRPEFLALLQKGFPSKLNPVSGVSAPFYSESQSPPYQIGIRAWTPSSQRLAFHLRLLRNTALYPISPCFFSFVPQVLLTLACLVGVILYKLVMKIVFYQQPNQFIQSMAGKLTTITGSVINLILIFILKFIYNRLAIKLNDLENHRTQTEYDNSLTLKLYLLQFVNYYSSIFYIAFIQGTTAAVPGADKSIVQSTGCDQGDCLFELFLQLVIIMVGKQLLNFIQETMMPVILRLIRKIRADCQRRKASTTPETADQLEQKLHTEVKTRSDRLLACRSDYTLLDPGTRPLFDEYLEMRVTFFYFPGIWYSILLVLSSLAIRTNACVIAFSTQFIDRWVYRMHYSPDHTDAGFKNFTLSYMDSSRFPGVSNTTYCRYDDYRKPPWEDPEMSHTLIFYHVLAVKFIFVFIFESVATVLTSLIAAMIPDVPKRVKKRIYFEANETNRLILDAELHHKQKRPGRSLYWTLKKETLGKLRDAEEEEDPLAFLHFHQTFANALGGTSTLFVIFVPFVIAVTPDLGQ</sequence>
<dbReference type="AlphaFoldDB" id="A0A074ZRE3"/>
<dbReference type="GO" id="GO:0005886">
    <property type="term" value="C:plasma membrane"/>
    <property type="evidence" value="ECO:0007669"/>
    <property type="project" value="UniProtKB-SubCell"/>
</dbReference>
<dbReference type="InterPro" id="IPR032394">
    <property type="entry name" value="Anoct_dimer"/>
</dbReference>
<feature type="domain" description="Anoctamin transmembrane" evidence="10">
    <location>
        <begin position="977"/>
        <end position="1106"/>
    </location>
</feature>
<comment type="caution">
    <text evidence="8">Lacks conserved residue(s) required for the propagation of feature annotation.</text>
</comment>
<organism evidence="12 13">
    <name type="scientific">Opisthorchis viverrini</name>
    <name type="common">Southeast Asian liver fluke</name>
    <dbReference type="NCBI Taxonomy" id="6198"/>
    <lineage>
        <taxon>Eukaryota</taxon>
        <taxon>Metazoa</taxon>
        <taxon>Spiralia</taxon>
        <taxon>Lophotrochozoa</taxon>
        <taxon>Platyhelminthes</taxon>
        <taxon>Trematoda</taxon>
        <taxon>Digenea</taxon>
        <taxon>Opisthorchiida</taxon>
        <taxon>Opisthorchiata</taxon>
        <taxon>Opisthorchiidae</taxon>
        <taxon>Opisthorchis</taxon>
    </lineage>
</organism>
<gene>
    <name evidence="12" type="ORF">T265_13598</name>
</gene>
<dbReference type="CTD" id="20327765"/>
<proteinExistence type="inferred from homology"/>
<dbReference type="Proteomes" id="UP000054324">
    <property type="component" value="Unassembled WGS sequence"/>
</dbReference>
<reference evidence="12 13" key="1">
    <citation type="submission" date="2013-11" db="EMBL/GenBank/DDBJ databases">
        <title>Opisthorchis viverrini - life in the bile duct.</title>
        <authorList>
            <person name="Young N.D."/>
            <person name="Nagarajan N."/>
            <person name="Lin S.J."/>
            <person name="Korhonen P.K."/>
            <person name="Jex A.R."/>
            <person name="Hall R.S."/>
            <person name="Safavi-Hemami H."/>
            <person name="Kaewkong W."/>
            <person name="Bertrand D."/>
            <person name="Gao S."/>
            <person name="Seet Q."/>
            <person name="Wongkham S."/>
            <person name="Teh B.T."/>
            <person name="Wongkham C."/>
            <person name="Intapan P.M."/>
            <person name="Maleewong W."/>
            <person name="Yang X."/>
            <person name="Hu M."/>
            <person name="Wang Z."/>
            <person name="Hofmann A."/>
            <person name="Sternberg P.W."/>
            <person name="Tan P."/>
            <person name="Wang J."/>
            <person name="Gasser R.B."/>
        </authorList>
    </citation>
    <scope>NUCLEOTIDE SEQUENCE [LARGE SCALE GENOMIC DNA]</scope>
</reference>
<dbReference type="OrthoDB" id="296386at2759"/>
<dbReference type="PANTHER" id="PTHR12308:SF83">
    <property type="entry name" value="ANOCTAMIN"/>
    <property type="match status" value="1"/>
</dbReference>
<accession>A0A074ZRE3</accession>
<evidence type="ECO:0000259" key="10">
    <source>
        <dbReference type="Pfam" id="PF04547"/>
    </source>
</evidence>
<evidence type="ECO:0000256" key="3">
    <source>
        <dbReference type="ARBA" id="ARBA00022475"/>
    </source>
</evidence>
<feature type="domain" description="Anoctamin transmembrane" evidence="10">
    <location>
        <begin position="542"/>
        <end position="974"/>
    </location>
</feature>
<keyword evidence="13" id="KW-1185">Reference proteome</keyword>
<evidence type="ECO:0000313" key="13">
    <source>
        <dbReference type="Proteomes" id="UP000054324"/>
    </source>
</evidence>
<dbReference type="EMBL" id="KL596700">
    <property type="protein sequence ID" value="KER28397.1"/>
    <property type="molecule type" value="Genomic_DNA"/>
</dbReference>
<dbReference type="GeneID" id="20327765"/>
<dbReference type="RefSeq" id="XP_009167884.1">
    <property type="nucleotide sequence ID" value="XM_009169620.1"/>
</dbReference>
<feature type="region of interest" description="Disordered" evidence="9">
    <location>
        <begin position="199"/>
        <end position="225"/>
    </location>
</feature>
<dbReference type="GO" id="GO:0046983">
    <property type="term" value="F:protein dimerization activity"/>
    <property type="evidence" value="ECO:0007669"/>
    <property type="project" value="InterPro"/>
</dbReference>
<feature type="transmembrane region" description="Helical" evidence="8">
    <location>
        <begin position="740"/>
        <end position="764"/>
    </location>
</feature>
<feature type="domain" description="Anoctamin dimerisation" evidence="11">
    <location>
        <begin position="223"/>
        <end position="347"/>
    </location>
</feature>
<protein>
    <recommendedName>
        <fullName evidence="8">Anoctamin</fullName>
    </recommendedName>
</protein>
<evidence type="ECO:0000256" key="2">
    <source>
        <dbReference type="ARBA" id="ARBA00009671"/>
    </source>
</evidence>
<dbReference type="Pfam" id="PF04547">
    <property type="entry name" value="Anoctamin"/>
    <property type="match status" value="2"/>
</dbReference>
<keyword evidence="5 8" id="KW-1133">Transmembrane helix</keyword>
<dbReference type="Pfam" id="PF16178">
    <property type="entry name" value="Anoct_dimer"/>
    <property type="match status" value="2"/>
</dbReference>
<feature type="non-terminal residue" evidence="12">
    <location>
        <position position="1191"/>
    </location>
</feature>
<name>A0A074ZRE3_OPIVI</name>
<feature type="transmembrane region" description="Helical" evidence="8">
    <location>
        <begin position="978"/>
        <end position="1005"/>
    </location>
</feature>
<evidence type="ECO:0000256" key="4">
    <source>
        <dbReference type="ARBA" id="ARBA00022692"/>
    </source>
</evidence>
<feature type="domain" description="Anoctamin dimerisation" evidence="11">
    <location>
        <begin position="122"/>
        <end position="167"/>
    </location>
</feature>